<accession>A0A8S5L503</accession>
<sequence length="594" mass="66799">MQKSNFHYDVVGKSFIRLCKKLETPLAWKALCLAKQDCWGEIVRLKINPRSYVCARVLCQDLQVVNFLRKYQALPGGYSKKKRRQAAIKVFFDAEAQCYQTNERLSPLLFDPCHYGERLGSFVLSWRKEIKRILGRAPSPDELPCRFGPGATFSNRGDKITIAEKLSDGFTSSSLPRAFLETWDRTAWAYSAACGLRPYNGKNGLPLNLVDGLLRGDSYPPDLVIRDIEHVRGNRFTTVPKAWDIDRGICVEPSVEVYFQLGVGAYISKRLARRGLKKERSQEYHKVLARIASLTGACATIDLSSASDTVAYNLVKLVLPEDWWHLVDALRSTHTRLDGKWHRLEKFSSMGNGFTFELETLLFYSLCLTVQRLSPAREDPYTPGLTISVYGDDIIVPTSISDDVCAALRFFGFSLNAKKTFTSGPFRESCGGDYHRGFDVRSHFCEEEVNEPHKLISLANGLYRLGLRLDALGLPRLHLHSWHSVVDGLPEAIRQCRGPEELGDLVLSDPDWTTKGRVKERSGIRYVRVWRPVVNRAIPTSHFRPGVVMAAALYGNTAVGGSAKVGFPVEVNGFTPRIRGSYVSGYRFGRVPFS</sequence>
<evidence type="ECO:0000256" key="2">
    <source>
        <dbReference type="ARBA" id="ARBA00022484"/>
    </source>
</evidence>
<dbReference type="PROSITE" id="PS50522">
    <property type="entry name" value="RDRP_PHAGE"/>
    <property type="match status" value="1"/>
</dbReference>
<dbReference type="InterPro" id="IPR043502">
    <property type="entry name" value="DNA/RNA_pol_sf"/>
</dbReference>
<keyword evidence="2 11" id="KW-0696">RNA-directed RNA polymerase</keyword>
<dbReference type="EC" id="2.7.7.48" evidence="1"/>
<evidence type="ECO:0000256" key="6">
    <source>
        <dbReference type="ARBA" id="ARBA00022953"/>
    </source>
</evidence>
<dbReference type="GO" id="GO:0003968">
    <property type="term" value="F:RNA-directed RNA polymerase activity"/>
    <property type="evidence" value="ECO:0007669"/>
    <property type="project" value="UniProtKB-KW"/>
</dbReference>
<dbReference type="GO" id="GO:0039694">
    <property type="term" value="P:viral RNA genome replication"/>
    <property type="evidence" value="ECO:0007669"/>
    <property type="project" value="InterPro"/>
</dbReference>
<keyword evidence="3" id="KW-0808">Transferase</keyword>
<dbReference type="RefSeq" id="YP_010770024.1">
    <property type="nucleotide sequence ID" value="NC_074138.1"/>
</dbReference>
<dbReference type="GO" id="GO:0000166">
    <property type="term" value="F:nucleotide binding"/>
    <property type="evidence" value="ECO:0007669"/>
    <property type="project" value="UniProtKB-KW"/>
</dbReference>
<dbReference type="Proteomes" id="UP000678908">
    <property type="component" value="Segment"/>
</dbReference>
<evidence type="ECO:0000256" key="7">
    <source>
        <dbReference type="ARBA" id="ARBA00030248"/>
    </source>
</evidence>
<feature type="binding site" evidence="9">
    <location>
        <position position="392"/>
    </location>
    <ligand>
        <name>Mg(2+)</name>
        <dbReference type="ChEBI" id="CHEBI:18420"/>
        <label>2</label>
    </ligand>
</feature>
<keyword evidence="9" id="KW-0479">Metal-binding</keyword>
<evidence type="ECO:0000256" key="1">
    <source>
        <dbReference type="ARBA" id="ARBA00012494"/>
    </source>
</evidence>
<dbReference type="EMBL" id="BK014204">
    <property type="protein sequence ID" value="DAD52782.1"/>
    <property type="molecule type" value="Genomic_RNA"/>
</dbReference>
<dbReference type="KEGG" id="vg:80399208"/>
<comment type="catalytic activity">
    <reaction evidence="8">
        <text>RNA(n) + a ribonucleoside 5'-triphosphate = RNA(n+1) + diphosphate</text>
        <dbReference type="Rhea" id="RHEA:21248"/>
        <dbReference type="Rhea" id="RHEA-COMP:14527"/>
        <dbReference type="Rhea" id="RHEA-COMP:17342"/>
        <dbReference type="ChEBI" id="CHEBI:33019"/>
        <dbReference type="ChEBI" id="CHEBI:61557"/>
        <dbReference type="ChEBI" id="CHEBI:140395"/>
        <dbReference type="EC" id="2.7.7.48"/>
    </reaction>
</comment>
<evidence type="ECO:0000256" key="4">
    <source>
        <dbReference type="ARBA" id="ARBA00022695"/>
    </source>
</evidence>
<dbReference type="SUPFAM" id="SSF56672">
    <property type="entry name" value="DNA/RNA polymerases"/>
    <property type="match status" value="1"/>
</dbReference>
<evidence type="ECO:0000259" key="10">
    <source>
        <dbReference type="PROSITE" id="PS50522"/>
    </source>
</evidence>
<dbReference type="InterPro" id="IPR007096">
    <property type="entry name" value="RNA-dir_Rpol_cat_phage"/>
</dbReference>
<dbReference type="InterPro" id="IPR005093">
    <property type="entry name" value="RNArep_beta"/>
</dbReference>
<organism evidence="11 12">
    <name type="scientific">ssRNA phage SRR7976325_21</name>
    <dbReference type="NCBI Taxonomy" id="2786709"/>
    <lineage>
        <taxon>Viruses</taxon>
        <taxon>Riboviria</taxon>
        <taxon>Orthornavirae</taxon>
        <taxon>Lenarviricota</taxon>
        <taxon>Leviviricetes</taxon>
        <taxon>Norzivirales</taxon>
        <taxon>Fiersviridae</taxon>
        <taxon>Yahnavirus</taxon>
        <taxon>Yahnavirus asiovicinum</taxon>
    </lineage>
</organism>
<evidence type="ECO:0000256" key="3">
    <source>
        <dbReference type="ARBA" id="ARBA00022679"/>
    </source>
</evidence>
<evidence type="ECO:0000313" key="12">
    <source>
        <dbReference type="Proteomes" id="UP000678908"/>
    </source>
</evidence>
<evidence type="ECO:0000256" key="8">
    <source>
        <dbReference type="ARBA" id="ARBA00048744"/>
    </source>
</evidence>
<name>A0A8S5L503_9VIRU</name>
<dbReference type="Pfam" id="PF03431">
    <property type="entry name" value="RNA_replicase_B"/>
    <property type="match status" value="1"/>
</dbReference>
<evidence type="ECO:0000256" key="5">
    <source>
        <dbReference type="ARBA" id="ARBA00022741"/>
    </source>
</evidence>
<proteinExistence type="predicted"/>
<keyword evidence="12" id="KW-1185">Reference proteome</keyword>
<protein>
    <recommendedName>
        <fullName evidence="1">RNA-directed RNA polymerase</fullName>
        <ecNumber evidence="1">2.7.7.48</ecNumber>
    </recommendedName>
    <alternativeName>
        <fullName evidence="7">RNA replicase beta chain</fullName>
    </alternativeName>
</protein>
<comment type="cofactor">
    <cofactor evidence="9">
        <name>Mg(2+)</name>
        <dbReference type="ChEBI" id="CHEBI:18420"/>
    </cofactor>
    <text evidence="9">Binds 2 Mg(2+) per subunit.</text>
</comment>
<gene>
    <name evidence="11" type="primary">SRR7976325_21_3</name>
</gene>
<keyword evidence="9" id="KW-0460">Magnesium</keyword>
<keyword evidence="6" id="KW-0693">Viral RNA replication</keyword>
<keyword evidence="5" id="KW-0547">Nucleotide-binding</keyword>
<keyword evidence="4" id="KW-0548">Nucleotidyltransferase</keyword>
<dbReference type="GeneID" id="80399208"/>
<feature type="domain" description="RdRp catalytic" evidence="10">
    <location>
        <begin position="287"/>
        <end position="424"/>
    </location>
</feature>
<evidence type="ECO:0000256" key="9">
    <source>
        <dbReference type="PIRSR" id="PIRSR605093-1"/>
    </source>
</evidence>
<reference evidence="11" key="1">
    <citation type="submission" date="2020-09" db="EMBL/GenBank/DDBJ databases">
        <title>Leviviricetes taxonomy.</title>
        <authorList>
            <person name="Stockdale S.R."/>
            <person name="Callanan J."/>
            <person name="Adriaenssens E.M."/>
            <person name="Kuhn J.H."/>
            <person name="Rumnieks J."/>
            <person name="Shkoporov A."/>
            <person name="Draper L.A."/>
            <person name="Ross P."/>
            <person name="Hill C."/>
        </authorList>
    </citation>
    <scope>NUCLEOTIDE SEQUENCE</scope>
</reference>
<dbReference type="GO" id="GO:0046872">
    <property type="term" value="F:metal ion binding"/>
    <property type="evidence" value="ECO:0007669"/>
    <property type="project" value="UniProtKB-KW"/>
</dbReference>
<feature type="binding site" evidence="9">
    <location>
        <position position="302"/>
    </location>
    <ligand>
        <name>Mg(2+)</name>
        <dbReference type="ChEBI" id="CHEBI:18420"/>
        <label>2</label>
    </ligand>
</feature>
<feature type="binding site" evidence="9">
    <location>
        <position position="393"/>
    </location>
    <ligand>
        <name>Mg(2+)</name>
        <dbReference type="ChEBI" id="CHEBI:18420"/>
        <label>2</label>
    </ligand>
</feature>
<evidence type="ECO:0000313" key="11">
    <source>
        <dbReference type="EMBL" id="DAD52782.1"/>
    </source>
</evidence>